<organism evidence="2 3">
    <name type="scientific">Aristophania vespae</name>
    <dbReference type="NCBI Taxonomy" id="2697033"/>
    <lineage>
        <taxon>Bacteria</taxon>
        <taxon>Pseudomonadati</taxon>
        <taxon>Pseudomonadota</taxon>
        <taxon>Alphaproteobacteria</taxon>
        <taxon>Acetobacterales</taxon>
        <taxon>Acetobacteraceae</taxon>
        <taxon>Aristophania</taxon>
    </lineage>
</organism>
<dbReference type="InterPro" id="IPR015927">
    <property type="entry name" value="Peptidase_S24_S26A/B/C"/>
</dbReference>
<evidence type="ECO:0000313" key="3">
    <source>
        <dbReference type="Proteomes" id="UP000463975"/>
    </source>
</evidence>
<dbReference type="AlphaFoldDB" id="A0A6P1NHL1"/>
<evidence type="ECO:0000313" key="2">
    <source>
        <dbReference type="EMBL" id="QHI96020.1"/>
    </source>
</evidence>
<keyword evidence="3" id="KW-1185">Reference proteome</keyword>
<dbReference type="Gene3D" id="2.10.109.10">
    <property type="entry name" value="Umud Fragment, subunit A"/>
    <property type="match status" value="1"/>
</dbReference>
<evidence type="ECO:0000259" key="1">
    <source>
        <dbReference type="Pfam" id="PF00717"/>
    </source>
</evidence>
<protein>
    <recommendedName>
        <fullName evidence="1">Peptidase S24/S26A/S26B/S26C domain-containing protein</fullName>
    </recommendedName>
</protein>
<dbReference type="Pfam" id="PF00717">
    <property type="entry name" value="Peptidase_S24"/>
    <property type="match status" value="1"/>
</dbReference>
<dbReference type="InterPro" id="IPR036286">
    <property type="entry name" value="LexA/Signal_pep-like_sf"/>
</dbReference>
<feature type="domain" description="Peptidase S24/S26A/S26B/S26C" evidence="1">
    <location>
        <begin position="1"/>
        <end position="83"/>
    </location>
</feature>
<reference evidence="2 3" key="1">
    <citation type="submission" date="2020-01" db="EMBL/GenBank/DDBJ databases">
        <title>Genome sequencing of strain KACC 21507.</title>
        <authorList>
            <person name="Heo J."/>
            <person name="Kim S.-J."/>
            <person name="Kim J.-S."/>
            <person name="Hong S.-B."/>
            <person name="Kwon S.-W."/>
        </authorList>
    </citation>
    <scope>NUCLEOTIDE SEQUENCE [LARGE SCALE GENOMIC DNA]</scope>
    <source>
        <strain evidence="2 3">KACC 21507</strain>
    </source>
</reference>
<dbReference type="Proteomes" id="UP000463975">
    <property type="component" value="Chromosome"/>
</dbReference>
<accession>A0A6P1NHL1</accession>
<dbReference type="KEGG" id="bomb:GT348_07050"/>
<dbReference type="EMBL" id="CP047652">
    <property type="protein sequence ID" value="QHI96020.1"/>
    <property type="molecule type" value="Genomic_DNA"/>
</dbReference>
<dbReference type="SUPFAM" id="SSF51306">
    <property type="entry name" value="LexA/Signal peptidase"/>
    <property type="match status" value="1"/>
</dbReference>
<gene>
    <name evidence="2" type="ORF">GT348_07050</name>
</gene>
<dbReference type="CDD" id="cd06529">
    <property type="entry name" value="S24_LexA-like"/>
    <property type="match status" value="1"/>
</dbReference>
<sequence length="90" mass="10191">MLPSIRPQDVIFVNYKPEQIEPGIYVLSVNGLVLVKRLGLKDPRTYMIMSDNKDYQDFDVAMDDICWGAAVPDVEVRVIGKVIGHIRLDS</sequence>
<dbReference type="InterPro" id="IPR039418">
    <property type="entry name" value="LexA-like"/>
</dbReference>
<proteinExistence type="predicted"/>
<name>A0A6P1NHL1_9PROT</name>